<dbReference type="eggNOG" id="ENOG502TDV5">
    <property type="taxonomic scope" value="Eukaryota"/>
</dbReference>
<organism evidence="2 3">
    <name type="scientific">Colletotrichum higginsianum (strain IMI 349063)</name>
    <name type="common">Crucifer anthracnose fungus</name>
    <dbReference type="NCBI Taxonomy" id="759273"/>
    <lineage>
        <taxon>Eukaryota</taxon>
        <taxon>Fungi</taxon>
        <taxon>Dikarya</taxon>
        <taxon>Ascomycota</taxon>
        <taxon>Pezizomycotina</taxon>
        <taxon>Sordariomycetes</taxon>
        <taxon>Hypocreomycetidae</taxon>
        <taxon>Glomerellales</taxon>
        <taxon>Glomerellaceae</taxon>
        <taxon>Colletotrichum</taxon>
        <taxon>Colletotrichum destructivum species complex</taxon>
    </lineage>
</organism>
<dbReference type="VEuPathDB" id="FungiDB:CH63R_04750"/>
<evidence type="ECO:0000256" key="1">
    <source>
        <dbReference type="SAM" id="MobiDB-lite"/>
    </source>
</evidence>
<feature type="compositionally biased region" description="Gly residues" evidence="1">
    <location>
        <begin position="121"/>
        <end position="135"/>
    </location>
</feature>
<feature type="compositionally biased region" description="Low complexity" evidence="1">
    <location>
        <begin position="94"/>
        <end position="110"/>
    </location>
</feature>
<evidence type="ECO:0000313" key="2">
    <source>
        <dbReference type="EMBL" id="CCF43416.1"/>
    </source>
</evidence>
<proteinExistence type="predicted"/>
<accession>H1VT58</accession>
<feature type="region of interest" description="Disordered" evidence="1">
    <location>
        <begin position="24"/>
        <end position="135"/>
    </location>
</feature>
<dbReference type="EMBL" id="CACQ02006084">
    <property type="protein sequence ID" value="CCF43416.1"/>
    <property type="molecule type" value="Genomic_DNA"/>
</dbReference>
<feature type="compositionally biased region" description="Low complexity" evidence="1">
    <location>
        <begin position="24"/>
        <end position="33"/>
    </location>
</feature>
<reference evidence="3" key="1">
    <citation type="journal article" date="2012" name="Nat. Genet.">
        <title>Lifestyle transitions in plant pathogenic Colletotrichum fungi deciphered by genome and transcriptome analyses.</title>
        <authorList>
            <person name="O'Connell R.J."/>
            <person name="Thon M.R."/>
            <person name="Hacquard S."/>
            <person name="Amyotte S.G."/>
            <person name="Kleemann J."/>
            <person name="Torres M.F."/>
            <person name="Damm U."/>
            <person name="Buiate E.A."/>
            <person name="Epstein L."/>
            <person name="Alkan N."/>
            <person name="Altmueller J."/>
            <person name="Alvarado-Balderrama L."/>
            <person name="Bauser C.A."/>
            <person name="Becker C."/>
            <person name="Birren B.W."/>
            <person name="Chen Z."/>
            <person name="Choi J."/>
            <person name="Crouch J.A."/>
            <person name="Duvick J.P."/>
            <person name="Farman M.A."/>
            <person name="Gan P."/>
            <person name="Heiman D."/>
            <person name="Henrissat B."/>
            <person name="Howard R.J."/>
            <person name="Kabbage M."/>
            <person name="Koch C."/>
            <person name="Kracher B."/>
            <person name="Kubo Y."/>
            <person name="Law A.D."/>
            <person name="Lebrun M.-H."/>
            <person name="Lee Y.-H."/>
            <person name="Miyara I."/>
            <person name="Moore N."/>
            <person name="Neumann U."/>
            <person name="Nordstroem K."/>
            <person name="Panaccione D.G."/>
            <person name="Panstruga R."/>
            <person name="Place M."/>
            <person name="Proctor R.H."/>
            <person name="Prusky D."/>
            <person name="Rech G."/>
            <person name="Reinhardt R."/>
            <person name="Rollins J.A."/>
            <person name="Rounsley S."/>
            <person name="Schardl C.L."/>
            <person name="Schwartz D.C."/>
            <person name="Shenoy N."/>
            <person name="Shirasu K."/>
            <person name="Sikhakolli U.R."/>
            <person name="Stueber K."/>
            <person name="Sukno S.A."/>
            <person name="Sweigard J.A."/>
            <person name="Takano Y."/>
            <person name="Takahara H."/>
            <person name="Trail F."/>
            <person name="van der Does H.C."/>
            <person name="Voll L.M."/>
            <person name="Will I."/>
            <person name="Young S."/>
            <person name="Zeng Q."/>
            <person name="Zhang J."/>
            <person name="Zhou S."/>
            <person name="Dickman M.B."/>
            <person name="Schulze-Lefert P."/>
            <person name="Ver Loren van Themaat E."/>
            <person name="Ma L.-J."/>
            <person name="Vaillancourt L.J."/>
        </authorList>
    </citation>
    <scope>NUCLEOTIDE SEQUENCE [LARGE SCALE GENOMIC DNA]</scope>
    <source>
        <strain evidence="3">IMI 349063</strain>
    </source>
</reference>
<protein>
    <submittedName>
        <fullName evidence="2">Uncharacterized protein</fullName>
    </submittedName>
</protein>
<sequence length="135" mass="14463">MSIMNRPALQLQDLQVLQKQHVQQMQEGLQQQQQRRRQQQEDGGLPRGGAEPTPGHGGERGLRDFNYNGRVRNSDRTSDRASSGVLGQHHPHRSSFSIYSNYSSYSSSSDGAGGGRDREGGGAGERAGGVGGSGG</sequence>
<feature type="non-terminal residue" evidence="2">
    <location>
        <position position="135"/>
    </location>
</feature>
<evidence type="ECO:0000313" key="3">
    <source>
        <dbReference type="Proteomes" id="UP000007174"/>
    </source>
</evidence>
<dbReference type="Proteomes" id="UP000007174">
    <property type="component" value="Unassembled WGS sequence"/>
</dbReference>
<gene>
    <name evidence="2" type="ORF">CH063_13125</name>
</gene>
<dbReference type="HOGENOM" id="CLU_1890686_0_0_1"/>
<dbReference type="AlphaFoldDB" id="H1VT58"/>
<name>H1VT58_COLHI</name>